<accession>A0A8H7XR99</accession>
<feature type="region of interest" description="Disordered" evidence="2">
    <location>
        <begin position="134"/>
        <end position="222"/>
    </location>
</feature>
<feature type="coiled-coil region" evidence="1">
    <location>
        <begin position="329"/>
        <end position="370"/>
    </location>
</feature>
<organism evidence="3">
    <name type="scientific">Psilocybe cubensis</name>
    <name type="common">Psychedelic mushroom</name>
    <name type="synonym">Stropharia cubensis</name>
    <dbReference type="NCBI Taxonomy" id="181762"/>
    <lineage>
        <taxon>Eukaryota</taxon>
        <taxon>Fungi</taxon>
        <taxon>Dikarya</taxon>
        <taxon>Basidiomycota</taxon>
        <taxon>Agaricomycotina</taxon>
        <taxon>Agaricomycetes</taxon>
        <taxon>Agaricomycetidae</taxon>
        <taxon>Agaricales</taxon>
        <taxon>Agaricineae</taxon>
        <taxon>Strophariaceae</taxon>
        <taxon>Psilocybe</taxon>
    </lineage>
</organism>
<feature type="compositionally biased region" description="Polar residues" evidence="2">
    <location>
        <begin position="110"/>
        <end position="122"/>
    </location>
</feature>
<keyword evidence="1" id="KW-0175">Coiled coil</keyword>
<feature type="compositionally biased region" description="Low complexity" evidence="2">
    <location>
        <begin position="187"/>
        <end position="210"/>
    </location>
</feature>
<protein>
    <submittedName>
        <fullName evidence="3">Uncharacterized protein</fullName>
    </submittedName>
</protein>
<dbReference type="AlphaFoldDB" id="A0A8H7XR99"/>
<gene>
    <name evidence="3" type="ORF">JR316_009172</name>
</gene>
<name>A0A8H7XR99_PSICU</name>
<dbReference type="EMBL" id="JAFIQS010000009">
    <property type="protein sequence ID" value="KAG5165592.1"/>
    <property type="molecule type" value="Genomic_DNA"/>
</dbReference>
<reference evidence="3" key="1">
    <citation type="submission" date="2021-02" db="EMBL/GenBank/DDBJ databases">
        <title>Psilocybe cubensis genome.</title>
        <authorList>
            <person name="Mckernan K.J."/>
            <person name="Crawford S."/>
            <person name="Trippe A."/>
            <person name="Kane L.T."/>
            <person name="Mclaughlin S."/>
        </authorList>
    </citation>
    <scope>NUCLEOTIDE SEQUENCE [LARGE SCALE GENOMIC DNA]</scope>
    <source>
        <strain evidence="3">MGC-MH-2018</strain>
    </source>
</reference>
<evidence type="ECO:0000256" key="2">
    <source>
        <dbReference type="SAM" id="MobiDB-lite"/>
    </source>
</evidence>
<dbReference type="OrthoDB" id="3060861at2759"/>
<feature type="compositionally biased region" description="Polar residues" evidence="2">
    <location>
        <begin position="211"/>
        <end position="220"/>
    </location>
</feature>
<evidence type="ECO:0000313" key="3">
    <source>
        <dbReference type="EMBL" id="KAG5165592.1"/>
    </source>
</evidence>
<feature type="region of interest" description="Disordered" evidence="2">
    <location>
        <begin position="85"/>
        <end position="122"/>
    </location>
</feature>
<evidence type="ECO:0000256" key="1">
    <source>
        <dbReference type="SAM" id="Coils"/>
    </source>
</evidence>
<proteinExistence type="predicted"/>
<sequence length="375" mass="41003">MAAKVSRSPKKKLSSTSGKTTVATRVNTRSSKVATIFVKHKLAQSPKRQPQRCKQCPGNPFRSHCVHTKHGREFLANQAAVESLRASTPAPERNLPLPTGLGDESPVCATPSTSPAITPSRPSQLPNPFILGPSTHQHVGTPMSNISNQIATPRSDVPSVSVLHHRQSAEAEASSPNSGARGIHIMTSSHLASLSVRSSSQSSSTGSASRPNRTSAQNPYNGYVDGAYRGSSVYQIVRGHRLPSPISDNTRSVKKFTNTINSIIEKCEDISKETGCWLFIGAQHATARSGSISYASPRLRRDAAEQVGQIGTQFSTLTRNLIHARTQETLDLQRQLEQSRRETEEAKKSLEAVQENQKELRSILDRFREQYHIDM</sequence>
<feature type="region of interest" description="Disordered" evidence="2">
    <location>
        <begin position="1"/>
        <end position="27"/>
    </location>
</feature>
<comment type="caution">
    <text evidence="3">The sequence shown here is derived from an EMBL/GenBank/DDBJ whole genome shotgun (WGS) entry which is preliminary data.</text>
</comment>
<feature type="compositionally biased region" description="Polar residues" evidence="2">
    <location>
        <begin position="134"/>
        <end position="152"/>
    </location>
</feature>